<comment type="caution">
    <text evidence="2">The sequence shown here is derived from an EMBL/GenBank/DDBJ whole genome shotgun (WGS) entry which is preliminary data.</text>
</comment>
<dbReference type="AlphaFoldDB" id="A0A7W9EV44"/>
<reference evidence="2 3" key="1">
    <citation type="submission" date="2020-08" db="EMBL/GenBank/DDBJ databases">
        <title>Genomic Encyclopedia of Type Strains, Phase IV (KMG-IV): sequencing the most valuable type-strain genomes for metagenomic binning, comparative biology and taxonomic classification.</title>
        <authorList>
            <person name="Goeker M."/>
        </authorList>
    </citation>
    <scope>NUCLEOTIDE SEQUENCE [LARGE SCALE GENOMIC DNA]</scope>
    <source>
        <strain evidence="2 3">DSM 100044</strain>
    </source>
</reference>
<dbReference type="InterPro" id="IPR054189">
    <property type="entry name" value="DUF6894"/>
</dbReference>
<gene>
    <name evidence="2" type="ORF">FHS94_001168</name>
</gene>
<proteinExistence type="predicted"/>
<evidence type="ECO:0000313" key="3">
    <source>
        <dbReference type="Proteomes" id="UP000546200"/>
    </source>
</evidence>
<accession>A0A7W9EV44</accession>
<evidence type="ECO:0000259" key="1">
    <source>
        <dbReference type="Pfam" id="PF21834"/>
    </source>
</evidence>
<dbReference type="Pfam" id="PF21834">
    <property type="entry name" value="DUF6894"/>
    <property type="match status" value="1"/>
</dbReference>
<name>A0A7W9EV44_9SPHN</name>
<dbReference type="EMBL" id="JACIJK010000003">
    <property type="protein sequence ID" value="MBB5714337.1"/>
    <property type="molecule type" value="Genomic_DNA"/>
</dbReference>
<keyword evidence="3" id="KW-1185">Reference proteome</keyword>
<dbReference type="Proteomes" id="UP000546200">
    <property type="component" value="Unassembled WGS sequence"/>
</dbReference>
<organism evidence="2 3">
    <name type="scientific">Sphingomonas aerophila</name>
    <dbReference type="NCBI Taxonomy" id="1344948"/>
    <lineage>
        <taxon>Bacteria</taxon>
        <taxon>Pseudomonadati</taxon>
        <taxon>Pseudomonadota</taxon>
        <taxon>Alphaproteobacteria</taxon>
        <taxon>Sphingomonadales</taxon>
        <taxon>Sphingomonadaceae</taxon>
        <taxon>Sphingomonas</taxon>
    </lineage>
</organism>
<feature type="domain" description="DUF6894" evidence="1">
    <location>
        <begin position="3"/>
        <end position="71"/>
    </location>
</feature>
<evidence type="ECO:0000313" key="2">
    <source>
        <dbReference type="EMBL" id="MBB5714337.1"/>
    </source>
</evidence>
<sequence length="79" mass="8944">MPRFYLHVFNDASVLDTEGSELPDLEAAARDAVQGIRELIAEEVVAGRPISRQHRIEIQDEDGAHLRTVFFGDVLRLRD</sequence>
<protein>
    <recommendedName>
        <fullName evidence="1">DUF6894 domain-containing protein</fullName>
    </recommendedName>
</protein>
<dbReference type="RefSeq" id="WP_184055562.1">
    <property type="nucleotide sequence ID" value="NZ_JACIJK010000003.1"/>
</dbReference>